<protein>
    <submittedName>
        <fullName evidence="1">13141_t:CDS:1</fullName>
    </submittedName>
</protein>
<keyword evidence="2" id="KW-1185">Reference proteome</keyword>
<proteinExistence type="predicted"/>
<organism evidence="1 2">
    <name type="scientific">Acaulospora colombiana</name>
    <dbReference type="NCBI Taxonomy" id="27376"/>
    <lineage>
        <taxon>Eukaryota</taxon>
        <taxon>Fungi</taxon>
        <taxon>Fungi incertae sedis</taxon>
        <taxon>Mucoromycota</taxon>
        <taxon>Glomeromycotina</taxon>
        <taxon>Glomeromycetes</taxon>
        <taxon>Diversisporales</taxon>
        <taxon>Acaulosporaceae</taxon>
        <taxon>Acaulospora</taxon>
    </lineage>
</organism>
<evidence type="ECO:0000313" key="1">
    <source>
        <dbReference type="EMBL" id="CAG8754455.1"/>
    </source>
</evidence>
<accession>A0ACA9QIS0</accession>
<name>A0ACA9QIS0_9GLOM</name>
<reference evidence="1" key="1">
    <citation type="submission" date="2021-06" db="EMBL/GenBank/DDBJ databases">
        <authorList>
            <person name="Kallberg Y."/>
            <person name="Tangrot J."/>
            <person name="Rosling A."/>
        </authorList>
    </citation>
    <scope>NUCLEOTIDE SEQUENCE</scope>
    <source>
        <strain evidence="1">CL356</strain>
    </source>
</reference>
<gene>
    <name evidence="1" type="ORF">ACOLOM_LOCUS12875</name>
</gene>
<evidence type="ECO:0000313" key="2">
    <source>
        <dbReference type="Proteomes" id="UP000789525"/>
    </source>
</evidence>
<feature type="non-terminal residue" evidence="1">
    <location>
        <position position="1"/>
    </location>
</feature>
<dbReference type="Proteomes" id="UP000789525">
    <property type="component" value="Unassembled WGS sequence"/>
</dbReference>
<sequence length="199" mass="21707">LMEDTRDSSQARIPESISLQPSIISSRIFVLGVDSFSSLLGMGEFRDLTRRIMGLVVTLLEEMSKCVNLGHSPATNLSTNLSGSRDEPRTMRLVSVSGRGRRVSCNLLQPWNLHMVRGGTAGLNMGSARPRSIEVAWNELRAGTSINWMREASTVSLRVANLERTRRFSGVGMVAGGVTCTSRLSISGDFSSKMRSSGR</sequence>
<dbReference type="EMBL" id="CAJVPT010055040">
    <property type="protein sequence ID" value="CAG8754455.1"/>
    <property type="molecule type" value="Genomic_DNA"/>
</dbReference>
<comment type="caution">
    <text evidence="1">The sequence shown here is derived from an EMBL/GenBank/DDBJ whole genome shotgun (WGS) entry which is preliminary data.</text>
</comment>
<feature type="non-terminal residue" evidence="1">
    <location>
        <position position="199"/>
    </location>
</feature>